<feature type="domain" description="C-JID" evidence="4">
    <location>
        <begin position="46"/>
        <end position="160"/>
    </location>
</feature>
<evidence type="ECO:0000256" key="2">
    <source>
        <dbReference type="ARBA" id="ARBA00022737"/>
    </source>
</evidence>
<protein>
    <recommendedName>
        <fullName evidence="4">C-JID domain-containing protein</fullName>
    </recommendedName>
</protein>
<keyword evidence="6" id="KW-1185">Reference proteome</keyword>
<proteinExistence type="predicted"/>
<keyword evidence="3" id="KW-0472">Membrane</keyword>
<evidence type="ECO:0000256" key="3">
    <source>
        <dbReference type="SAM" id="Phobius"/>
    </source>
</evidence>
<feature type="transmembrane region" description="Helical" evidence="3">
    <location>
        <begin position="21"/>
        <end position="44"/>
    </location>
</feature>
<reference evidence="5" key="2">
    <citation type="submission" date="2019-01" db="UniProtKB">
        <authorList>
            <consortium name="EnsemblPlants"/>
        </authorList>
    </citation>
    <scope>IDENTIFICATION</scope>
    <source>
        <strain evidence="5">cv. Heinz 1706</strain>
    </source>
</reference>
<reference evidence="5" key="1">
    <citation type="journal article" date="2012" name="Nature">
        <title>The tomato genome sequence provides insights into fleshy fruit evolution.</title>
        <authorList>
            <consortium name="Tomato Genome Consortium"/>
        </authorList>
    </citation>
    <scope>NUCLEOTIDE SEQUENCE [LARGE SCALE GENOMIC DNA]</scope>
    <source>
        <strain evidence="5">cv. Heinz 1706</strain>
    </source>
</reference>
<evidence type="ECO:0000313" key="6">
    <source>
        <dbReference type="Proteomes" id="UP000004994"/>
    </source>
</evidence>
<dbReference type="AlphaFoldDB" id="A0A3Q7HDH4"/>
<dbReference type="Proteomes" id="UP000004994">
    <property type="component" value="Chromosome 7"/>
</dbReference>
<keyword evidence="3" id="KW-1133">Transmembrane helix</keyword>
<evidence type="ECO:0000256" key="1">
    <source>
        <dbReference type="ARBA" id="ARBA00022614"/>
    </source>
</evidence>
<dbReference type="InterPro" id="IPR045344">
    <property type="entry name" value="C-JID"/>
</dbReference>
<dbReference type="EnsemblPlants" id="Solyc07g055625.1.1">
    <property type="protein sequence ID" value="Solyc07g055625.1.1"/>
    <property type="gene ID" value="Solyc07g055625.1"/>
</dbReference>
<name>A0A3Q7HDH4_SOLLC</name>
<accession>A0A3Q7HDH4</accession>
<evidence type="ECO:0000313" key="5">
    <source>
        <dbReference type="EnsemblPlants" id="Solyc07g055625.1.1"/>
    </source>
</evidence>
<evidence type="ECO:0000259" key="4">
    <source>
        <dbReference type="Pfam" id="PF20160"/>
    </source>
</evidence>
<keyword evidence="2" id="KW-0677">Repeat</keyword>
<dbReference type="Gramene" id="Solyc07g055625.1.1">
    <property type="protein sequence ID" value="Solyc07g055625.1.1"/>
    <property type="gene ID" value="Solyc07g055625.1"/>
</dbReference>
<dbReference type="Pfam" id="PF20160">
    <property type="entry name" value="C-JID"/>
    <property type="match status" value="1"/>
</dbReference>
<feature type="transmembrane region" description="Helical" evidence="3">
    <location>
        <begin position="76"/>
        <end position="93"/>
    </location>
</feature>
<keyword evidence="3" id="KW-0812">Transmembrane</keyword>
<sequence length="166" mass="19316">MDKVSTLPSQNMENIKRLERLLYLYSNSIHFTVLFMNGLFRMYVLGVEIPEWFTYKNSGTGSISVALPKNWFTPTFRGFAVCAVFDMINPFILRKFKWDGPMNFHTDKFLRNSQGPEEVKTVGLGDTFPAHLPVHPYWTSKDVNYNNYIQLEVGFHDEVHKDVVVK</sequence>
<organism evidence="5">
    <name type="scientific">Solanum lycopersicum</name>
    <name type="common">Tomato</name>
    <name type="synonym">Lycopersicon esculentum</name>
    <dbReference type="NCBI Taxonomy" id="4081"/>
    <lineage>
        <taxon>Eukaryota</taxon>
        <taxon>Viridiplantae</taxon>
        <taxon>Streptophyta</taxon>
        <taxon>Embryophyta</taxon>
        <taxon>Tracheophyta</taxon>
        <taxon>Spermatophyta</taxon>
        <taxon>Magnoliopsida</taxon>
        <taxon>eudicotyledons</taxon>
        <taxon>Gunneridae</taxon>
        <taxon>Pentapetalae</taxon>
        <taxon>asterids</taxon>
        <taxon>lamiids</taxon>
        <taxon>Solanales</taxon>
        <taxon>Solanaceae</taxon>
        <taxon>Solanoideae</taxon>
        <taxon>Solaneae</taxon>
        <taxon>Solanum</taxon>
        <taxon>Solanum subgen. Lycopersicon</taxon>
    </lineage>
</organism>
<keyword evidence="1" id="KW-0433">Leucine-rich repeat</keyword>
<dbReference type="InParanoid" id="A0A3Q7HDH4"/>